<dbReference type="KEGG" id="cdep:91084665"/>
<evidence type="ECO:0000256" key="1">
    <source>
        <dbReference type="SAM" id="MobiDB-lite"/>
    </source>
</evidence>
<feature type="compositionally biased region" description="Polar residues" evidence="1">
    <location>
        <begin position="43"/>
        <end position="54"/>
    </location>
</feature>
<sequence>MPSSSPAISRKTIHSDLSHLHWKQRQKRLAEIAREQEMLGNGITPSEPSSQEILSQMPREEKSLNLKERESIESSASYWNSLLVQARKARGPQWDYSTQQHLYDRRSKDYYTHGQSPPPSPTTKKRKISTRETTMRQGNASVDRISRSSDTREQRHTHVDQTNAPFVQNAPSIPTIPITNTSHISHGRPTSSDNPSNSASSFSNDYMVTQPLPVPGAPPRPLSRSHAIHQSAQNISTRPSAPAPANIQVAPAFNPALLASLPSFNPSQTSALHAHPPSSTRMHNGMMLGSNGLPIIGGGTLSFPGQHGRTASEHSVSQELDPALGV</sequence>
<protein>
    <submittedName>
        <fullName evidence="2">Uncharacterized protein</fullName>
    </submittedName>
</protein>
<accession>A0A1E3HLX9</accession>
<dbReference type="Proteomes" id="UP000094043">
    <property type="component" value="Chromosome 1"/>
</dbReference>
<reference evidence="2" key="2">
    <citation type="journal article" date="2022" name="Elife">
        <title>Obligate sexual reproduction of a homothallic fungus closely related to the Cryptococcus pathogenic species complex.</title>
        <authorList>
            <person name="Passer A.R."/>
            <person name="Clancey S.A."/>
            <person name="Shea T."/>
            <person name="David-Palma M."/>
            <person name="Averette A.F."/>
            <person name="Boekhout T."/>
            <person name="Porcel B.M."/>
            <person name="Nowrousian M."/>
            <person name="Cuomo C.A."/>
            <person name="Sun S."/>
            <person name="Heitman J."/>
            <person name="Coelho M.A."/>
        </authorList>
    </citation>
    <scope>NUCLEOTIDE SEQUENCE</scope>
    <source>
        <strain evidence="2">CBS 7841</strain>
    </source>
</reference>
<keyword evidence="3" id="KW-1185">Reference proteome</keyword>
<feature type="compositionally biased region" description="Pro residues" evidence="1">
    <location>
        <begin position="212"/>
        <end position="221"/>
    </location>
</feature>
<reference evidence="2" key="1">
    <citation type="submission" date="2016-06" db="EMBL/GenBank/DDBJ databases">
        <authorList>
            <person name="Cuomo C."/>
            <person name="Litvintseva A."/>
            <person name="Heitman J."/>
            <person name="Chen Y."/>
            <person name="Sun S."/>
            <person name="Springer D."/>
            <person name="Dromer F."/>
            <person name="Young S."/>
            <person name="Zeng Q."/>
            <person name="Chapman S."/>
            <person name="Gujja S."/>
            <person name="Saif S."/>
            <person name="Birren B."/>
        </authorList>
    </citation>
    <scope>NUCLEOTIDE SEQUENCE</scope>
    <source>
        <strain evidence="2">CBS 7841</strain>
    </source>
</reference>
<dbReference type="OrthoDB" id="5550090at2759"/>
<feature type="region of interest" description="Disordered" evidence="1">
    <location>
        <begin position="302"/>
        <end position="326"/>
    </location>
</feature>
<dbReference type="AlphaFoldDB" id="A0A1E3HLX9"/>
<dbReference type="RefSeq" id="XP_066066005.1">
    <property type="nucleotide sequence ID" value="XM_066209908.1"/>
</dbReference>
<feature type="region of interest" description="Disordered" evidence="1">
    <location>
        <begin position="109"/>
        <end position="243"/>
    </location>
</feature>
<dbReference type="EMBL" id="CP143784">
    <property type="protein sequence ID" value="WVN85304.1"/>
    <property type="molecule type" value="Genomic_DNA"/>
</dbReference>
<feature type="compositionally biased region" description="Basic and acidic residues" evidence="1">
    <location>
        <begin position="58"/>
        <end position="70"/>
    </location>
</feature>
<evidence type="ECO:0000313" key="2">
    <source>
        <dbReference type="EMBL" id="WVN85304.1"/>
    </source>
</evidence>
<reference evidence="2" key="3">
    <citation type="submission" date="2024-01" db="EMBL/GenBank/DDBJ databases">
        <authorList>
            <person name="Coelho M.A."/>
            <person name="David-Palma M."/>
            <person name="Shea T."/>
            <person name="Sun S."/>
            <person name="Cuomo C.A."/>
            <person name="Heitman J."/>
        </authorList>
    </citation>
    <scope>NUCLEOTIDE SEQUENCE</scope>
    <source>
        <strain evidence="2">CBS 7841</strain>
    </source>
</reference>
<dbReference type="VEuPathDB" id="FungiDB:L203_06304"/>
<feature type="region of interest" description="Disordered" evidence="1">
    <location>
        <begin position="1"/>
        <end position="20"/>
    </location>
</feature>
<evidence type="ECO:0000313" key="3">
    <source>
        <dbReference type="Proteomes" id="UP000094043"/>
    </source>
</evidence>
<feature type="compositionally biased region" description="Low complexity" evidence="1">
    <location>
        <begin position="191"/>
        <end position="204"/>
    </location>
</feature>
<feature type="compositionally biased region" description="Basic and acidic residues" evidence="1">
    <location>
        <begin position="144"/>
        <end position="159"/>
    </location>
</feature>
<dbReference type="GeneID" id="91084665"/>
<proteinExistence type="predicted"/>
<feature type="compositionally biased region" description="Polar residues" evidence="1">
    <location>
        <begin position="160"/>
        <end position="190"/>
    </location>
</feature>
<organism evidence="2 3">
    <name type="scientific">Cryptococcus depauperatus CBS 7841</name>
    <dbReference type="NCBI Taxonomy" id="1295531"/>
    <lineage>
        <taxon>Eukaryota</taxon>
        <taxon>Fungi</taxon>
        <taxon>Dikarya</taxon>
        <taxon>Basidiomycota</taxon>
        <taxon>Agaricomycotina</taxon>
        <taxon>Tremellomycetes</taxon>
        <taxon>Tremellales</taxon>
        <taxon>Cryptococcaceae</taxon>
        <taxon>Cryptococcus</taxon>
    </lineage>
</organism>
<gene>
    <name evidence="2" type="ORF">L203_100449</name>
</gene>
<name>A0A1E3HLX9_9TREE</name>
<feature type="region of interest" description="Disordered" evidence="1">
    <location>
        <begin position="38"/>
        <end position="70"/>
    </location>
</feature>
<feature type="compositionally biased region" description="Polar residues" evidence="1">
    <location>
        <begin position="228"/>
        <end position="239"/>
    </location>
</feature>